<dbReference type="Gene3D" id="3.40.50.10810">
    <property type="entry name" value="Tandem AAA-ATPase domain"/>
    <property type="match status" value="1"/>
</dbReference>
<dbReference type="InterPro" id="IPR057342">
    <property type="entry name" value="DEXDc_RapA"/>
</dbReference>
<accession>A0A933SD10</accession>
<sequence>MSSAPETGQIVRVRERRYVVTDVRRSELAPDPLQPQLEPQHLVALASVEDDAHGETLEVIWEIEPGARLDDERSLPEPAAFDDPARFDAFVDAVRWGAIASADARSLQAPFRSGVAIEDFQLEPLARALRMPRVNLLVADDVGLGKTIEAGLVLQELLLRHRARRVMVLCPSALQIKWRDELREKFGLEFRIVDTELMRDLRRRRGPHVNPWAHFPRLITSYDYLKRERPMQLFRHGLPAPGEPVYPRKWDLLIVDEAHNLAPSGRGRYATDSQRTRMLREISPHFEHRMFLTATPHNGYSESFSSLLAMLDDQRFMPDVPPDPKQLQAVMVRRLKDEPQIREWDGRRRFPERRIVPIEVEYGDDERVLHAELQDYSAWLVRSAREGGRCYAGEFVAKLLKKRLFSSPAAFRDTIEEHAKSVRAREQVATEPAGNAARFARLLDELDDEADDDVIEGETAQNVRQATRTLSRPDVRAKELLKSLRERAARLAERADARAQQLLDWLRATVRPGGSWGDKRVIVFTEYRSTQKWLHDLLAHEGFAADGRLELLYGGMETNQREAVKAAFQASPVVSAVRILLATDAASEGIDLQNHCSRLLHYEIPWNPMRLEQRNGRVDRRGQAEPEVLIHHFVPRGYETGRRDPQVPPGRLEGDLEFLARAAEKVENIRRDLGKVGPVIATQVEEAMLGGRRRMETEQAESEGEQVRRQLTFERRLAEELRKLTDQLQETRRDLHLSPQNVLHVVQTGLAVAERPPLERVVLPRTNRDGAPTQIEAWRLPPFDGSWLACAEGLAHPHTGVLRPVVFDATLADGHDDVVLAHLHHRLVSNCLRLLRGEMWDAQHRRHLHRVTARIVPDTALRDPVVVAHGRVVVLGGDQRRVHEEIIAAGLRLEAPRAERLGVGDTQAALEAATSEPVPASVQARFAEQWPRLRDPLQRALEARMRALAEGMQKKLAERGAREAADSAAILNELAKSIRARMTHMDFEQLELQLESERTQRQHNRDAMRLRLERIPAEIDAERRLIEARFASCEPRLFPFAVSFLVPARLAR</sequence>
<dbReference type="CDD" id="cd18011">
    <property type="entry name" value="DEXDc_RapA"/>
    <property type="match status" value="1"/>
</dbReference>
<feature type="domain" description="Helicase C-terminal" evidence="6">
    <location>
        <begin position="498"/>
        <end position="674"/>
    </location>
</feature>
<dbReference type="Gene3D" id="3.40.50.300">
    <property type="entry name" value="P-loop containing nucleotide triphosphate hydrolases"/>
    <property type="match status" value="1"/>
</dbReference>
<dbReference type="PANTHER" id="PTHR45766">
    <property type="entry name" value="DNA ANNEALING HELICASE AND ENDONUCLEASE ZRANB3 FAMILY MEMBER"/>
    <property type="match status" value="1"/>
</dbReference>
<dbReference type="NCBIfam" id="NF038317">
    <property type="entry name" value="DISARM_DrmD"/>
    <property type="match status" value="1"/>
</dbReference>
<dbReference type="InterPro" id="IPR027417">
    <property type="entry name" value="P-loop_NTPase"/>
</dbReference>
<dbReference type="PANTHER" id="PTHR45766:SF6">
    <property type="entry name" value="SWI_SNF-RELATED MATRIX-ASSOCIATED ACTIN-DEPENDENT REGULATOR OF CHROMATIN SUBFAMILY A-LIKE PROTEIN 1"/>
    <property type="match status" value="1"/>
</dbReference>
<dbReference type="InterPro" id="IPR001650">
    <property type="entry name" value="Helicase_C-like"/>
</dbReference>
<dbReference type="Pfam" id="PF00176">
    <property type="entry name" value="SNF2-rel_dom"/>
    <property type="match status" value="1"/>
</dbReference>
<dbReference type="SMART" id="SM00490">
    <property type="entry name" value="HELICc"/>
    <property type="match status" value="1"/>
</dbReference>
<organism evidence="7 8">
    <name type="scientific">Eiseniibacteriota bacterium</name>
    <dbReference type="NCBI Taxonomy" id="2212470"/>
    <lineage>
        <taxon>Bacteria</taxon>
        <taxon>Candidatus Eiseniibacteriota</taxon>
    </lineage>
</organism>
<dbReference type="EMBL" id="JACRIW010000016">
    <property type="protein sequence ID" value="MBI5168203.1"/>
    <property type="molecule type" value="Genomic_DNA"/>
</dbReference>
<dbReference type="AlphaFoldDB" id="A0A933SD10"/>
<keyword evidence="3 7" id="KW-0347">Helicase</keyword>
<keyword evidence="4" id="KW-0067">ATP-binding</keyword>
<feature type="domain" description="Helicase ATP-binding" evidence="5">
    <location>
        <begin position="127"/>
        <end position="314"/>
    </location>
</feature>
<dbReference type="SUPFAM" id="SSF52540">
    <property type="entry name" value="P-loop containing nucleoside triphosphate hydrolases"/>
    <property type="match status" value="1"/>
</dbReference>
<evidence type="ECO:0000256" key="2">
    <source>
        <dbReference type="ARBA" id="ARBA00022801"/>
    </source>
</evidence>
<evidence type="ECO:0000259" key="6">
    <source>
        <dbReference type="PROSITE" id="PS51194"/>
    </source>
</evidence>
<dbReference type="PROSITE" id="PS51192">
    <property type="entry name" value="HELICASE_ATP_BIND_1"/>
    <property type="match status" value="1"/>
</dbReference>
<dbReference type="Pfam" id="PF00271">
    <property type="entry name" value="Helicase_C"/>
    <property type="match status" value="1"/>
</dbReference>
<dbReference type="PROSITE" id="PS51194">
    <property type="entry name" value="HELICASE_CTER"/>
    <property type="match status" value="1"/>
</dbReference>
<evidence type="ECO:0000259" key="5">
    <source>
        <dbReference type="PROSITE" id="PS51192"/>
    </source>
</evidence>
<dbReference type="CDD" id="cd18793">
    <property type="entry name" value="SF2_C_SNF"/>
    <property type="match status" value="1"/>
</dbReference>
<dbReference type="GO" id="GO:0005524">
    <property type="term" value="F:ATP binding"/>
    <property type="evidence" value="ECO:0007669"/>
    <property type="project" value="UniProtKB-KW"/>
</dbReference>
<dbReference type="InterPro" id="IPR049730">
    <property type="entry name" value="SNF2/RAD54-like_C"/>
</dbReference>
<reference evidence="7" key="1">
    <citation type="submission" date="2020-07" db="EMBL/GenBank/DDBJ databases">
        <title>Huge and variable diversity of episymbiotic CPR bacteria and DPANN archaea in groundwater ecosystems.</title>
        <authorList>
            <person name="He C.Y."/>
            <person name="Keren R."/>
            <person name="Whittaker M."/>
            <person name="Farag I.F."/>
            <person name="Doudna J."/>
            <person name="Cate J.H.D."/>
            <person name="Banfield J.F."/>
        </authorList>
    </citation>
    <scope>NUCLEOTIDE SEQUENCE</scope>
    <source>
        <strain evidence="7">NC_groundwater_1813_Pr3_B-0.1um_71_17</strain>
    </source>
</reference>
<gene>
    <name evidence="7" type="ORF">HZA61_01820</name>
</gene>
<dbReference type="GO" id="GO:0004386">
    <property type="term" value="F:helicase activity"/>
    <property type="evidence" value="ECO:0007669"/>
    <property type="project" value="UniProtKB-KW"/>
</dbReference>
<evidence type="ECO:0000256" key="3">
    <source>
        <dbReference type="ARBA" id="ARBA00022806"/>
    </source>
</evidence>
<dbReference type="GO" id="GO:0016787">
    <property type="term" value="F:hydrolase activity"/>
    <property type="evidence" value="ECO:0007669"/>
    <property type="project" value="UniProtKB-KW"/>
</dbReference>
<comment type="caution">
    <text evidence="7">The sequence shown here is derived from an EMBL/GenBank/DDBJ whole genome shotgun (WGS) entry which is preliminary data.</text>
</comment>
<protein>
    <submittedName>
        <fullName evidence="7">DEAD/DEAH box helicase</fullName>
    </submittedName>
</protein>
<evidence type="ECO:0000313" key="8">
    <source>
        <dbReference type="Proteomes" id="UP000696931"/>
    </source>
</evidence>
<keyword evidence="2" id="KW-0378">Hydrolase</keyword>
<dbReference type="InterPro" id="IPR038718">
    <property type="entry name" value="SNF2-like_sf"/>
</dbReference>
<name>A0A933SD10_UNCEI</name>
<dbReference type="InterPro" id="IPR014001">
    <property type="entry name" value="Helicase_ATP-bd"/>
</dbReference>
<evidence type="ECO:0000256" key="4">
    <source>
        <dbReference type="ARBA" id="ARBA00022840"/>
    </source>
</evidence>
<dbReference type="SMART" id="SM00487">
    <property type="entry name" value="DEXDc"/>
    <property type="match status" value="1"/>
</dbReference>
<proteinExistence type="predicted"/>
<dbReference type="Proteomes" id="UP000696931">
    <property type="component" value="Unassembled WGS sequence"/>
</dbReference>
<keyword evidence="1" id="KW-0547">Nucleotide-binding</keyword>
<evidence type="ECO:0000256" key="1">
    <source>
        <dbReference type="ARBA" id="ARBA00022741"/>
    </source>
</evidence>
<dbReference type="InterPro" id="IPR000330">
    <property type="entry name" value="SNF2_N"/>
</dbReference>
<evidence type="ECO:0000313" key="7">
    <source>
        <dbReference type="EMBL" id="MBI5168203.1"/>
    </source>
</evidence>